<dbReference type="STRING" id="471856.Jden_2195"/>
<organism evidence="1 2">
    <name type="scientific">Jonesia denitrificans (strain ATCC 14870 / DSM 20603 / BCRC 15368 / CIP 55.134 / JCM 11481 / NBRC 15587 / NCTC 10816 / Prevot 55134)</name>
    <name type="common">Listeria denitrificans</name>
    <dbReference type="NCBI Taxonomy" id="471856"/>
    <lineage>
        <taxon>Bacteria</taxon>
        <taxon>Bacillati</taxon>
        <taxon>Actinomycetota</taxon>
        <taxon>Actinomycetes</taxon>
        <taxon>Micrococcales</taxon>
        <taxon>Jonesiaceae</taxon>
        <taxon>Jonesia</taxon>
    </lineage>
</organism>
<dbReference type="PANTHER" id="PTHR43481">
    <property type="entry name" value="FRUCTOSE-1-PHOSPHATE PHOSPHATASE"/>
    <property type="match status" value="1"/>
</dbReference>
<accession>C7R1J7</accession>
<dbReference type="Pfam" id="PF00702">
    <property type="entry name" value="Hydrolase"/>
    <property type="match status" value="1"/>
</dbReference>
<dbReference type="Gene3D" id="1.10.150.240">
    <property type="entry name" value="Putative phosphatase, domain 2"/>
    <property type="match status" value="1"/>
</dbReference>
<dbReference type="SFLD" id="SFLDG01129">
    <property type="entry name" value="C1.5:_HAD__Beta-PGM__Phosphata"/>
    <property type="match status" value="1"/>
</dbReference>
<dbReference type="Gene3D" id="3.40.50.1000">
    <property type="entry name" value="HAD superfamily/HAD-like"/>
    <property type="match status" value="1"/>
</dbReference>
<keyword evidence="1" id="KW-0378">Hydrolase</keyword>
<dbReference type="eggNOG" id="COG0637">
    <property type="taxonomic scope" value="Bacteria"/>
</dbReference>
<dbReference type="AlphaFoldDB" id="C7R1J7"/>
<protein>
    <submittedName>
        <fullName evidence="1">HAD-superfamily hydrolase, subfamily IA, variant 3</fullName>
    </submittedName>
</protein>
<dbReference type="PANTHER" id="PTHR43481:SF4">
    <property type="entry name" value="GLYCEROL-1-PHOSPHATE PHOSPHOHYDROLASE 1-RELATED"/>
    <property type="match status" value="1"/>
</dbReference>
<dbReference type="InterPro" id="IPR023198">
    <property type="entry name" value="PGP-like_dom2"/>
</dbReference>
<dbReference type="SUPFAM" id="SSF56784">
    <property type="entry name" value="HAD-like"/>
    <property type="match status" value="1"/>
</dbReference>
<dbReference type="Proteomes" id="UP000000628">
    <property type="component" value="Chromosome"/>
</dbReference>
<dbReference type="NCBIfam" id="TIGR01549">
    <property type="entry name" value="HAD-SF-IA-v1"/>
    <property type="match status" value="1"/>
</dbReference>
<sequence>MDTSSASSLTPLLNRHFDAVLWDMDGTLISSIHVTERCWGQWMEHYGYPAEHYHQFHGTPARTIVETLLPAHLHDEGFHRIVDLEMNDTTGITLLPGAHQALAALPTQRRAIVTSSTRDLALRRLEVTGIAMDTLVTADDVTHGKPHPDPYLRAAHLLGVDPTRCVVFEDAPSGLAAGRAAGCVTVGLPGTHALADLTADVLLPSLEAIQVVSTEEGVVFSAAL</sequence>
<dbReference type="EMBL" id="CP001706">
    <property type="protein sequence ID" value="ACV09832.1"/>
    <property type="molecule type" value="Genomic_DNA"/>
</dbReference>
<keyword evidence="2" id="KW-1185">Reference proteome</keyword>
<dbReference type="InterPro" id="IPR051806">
    <property type="entry name" value="HAD-like_SPP"/>
</dbReference>
<dbReference type="RefSeq" id="WP_015772460.1">
    <property type="nucleotide sequence ID" value="NC_013174.1"/>
</dbReference>
<evidence type="ECO:0000313" key="2">
    <source>
        <dbReference type="Proteomes" id="UP000000628"/>
    </source>
</evidence>
<dbReference type="SFLD" id="SFLDS00003">
    <property type="entry name" value="Haloacid_Dehalogenase"/>
    <property type="match status" value="1"/>
</dbReference>
<dbReference type="InterPro" id="IPR036412">
    <property type="entry name" value="HAD-like_sf"/>
</dbReference>
<proteinExistence type="predicted"/>
<name>C7R1J7_JONDD</name>
<dbReference type="InterPro" id="IPR023214">
    <property type="entry name" value="HAD_sf"/>
</dbReference>
<dbReference type="SFLD" id="SFLDG01135">
    <property type="entry name" value="C1.5.6:_HAD__Beta-PGM__Phospha"/>
    <property type="match status" value="1"/>
</dbReference>
<dbReference type="NCBIfam" id="TIGR01509">
    <property type="entry name" value="HAD-SF-IA-v3"/>
    <property type="match status" value="1"/>
</dbReference>
<evidence type="ECO:0000313" key="1">
    <source>
        <dbReference type="EMBL" id="ACV09832.1"/>
    </source>
</evidence>
<dbReference type="InterPro" id="IPR006439">
    <property type="entry name" value="HAD-SF_hydro_IA"/>
</dbReference>
<gene>
    <name evidence="1" type="ordered locus">Jden_2195</name>
</gene>
<dbReference type="HOGENOM" id="CLU_045011_13_4_11"/>
<dbReference type="GO" id="GO:0050308">
    <property type="term" value="F:sugar-phosphatase activity"/>
    <property type="evidence" value="ECO:0007669"/>
    <property type="project" value="TreeGrafter"/>
</dbReference>
<reference evidence="1 2" key="1">
    <citation type="journal article" date="2009" name="Stand. Genomic Sci.">
        <title>Complete genome sequence of Jonesia denitrificans type strain (Prevot 55134).</title>
        <authorList>
            <person name="Pukall R."/>
            <person name="Gehrich-Schroter G."/>
            <person name="Lapidus A."/>
            <person name="Nolan M."/>
            <person name="Glavina Del Rio T."/>
            <person name="Lucas S."/>
            <person name="Chen F."/>
            <person name="Tice H."/>
            <person name="Pitluck S."/>
            <person name="Cheng J.F."/>
            <person name="Copeland A."/>
            <person name="Saunders E."/>
            <person name="Brettin T."/>
            <person name="Detter J.C."/>
            <person name="Bruce D."/>
            <person name="Goodwin L."/>
            <person name="Pati A."/>
            <person name="Ivanova N."/>
            <person name="Mavromatis K."/>
            <person name="Ovchinnikova G."/>
            <person name="Chen A."/>
            <person name="Palaniappan K."/>
            <person name="Land M."/>
            <person name="Hauser L."/>
            <person name="Chang Y.J."/>
            <person name="Jeffries C.D."/>
            <person name="Chain P."/>
            <person name="Goker M."/>
            <person name="Bristow J."/>
            <person name="Eisen J.A."/>
            <person name="Markowitz V."/>
            <person name="Hugenholtz P."/>
            <person name="Kyrpides N.C."/>
            <person name="Klenk H.P."/>
            <person name="Han C."/>
        </authorList>
    </citation>
    <scope>NUCLEOTIDE SEQUENCE [LARGE SCALE GENOMIC DNA]</scope>
    <source>
        <strain evidence="2">ATCC 14870 / DSM 20603 / BCRC 15368 / CIP 55.134 / JCM 11481 / NBRC 15587 / NCTC 10816 / Prevot 55134</strain>
    </source>
</reference>
<dbReference type="KEGG" id="jde:Jden_2195"/>